<dbReference type="InterPro" id="IPR027421">
    <property type="entry name" value="DNA_pol_lamdba_lyase_dom_sf"/>
</dbReference>
<dbReference type="Proteomes" id="UP000001449">
    <property type="component" value="Chromosome 14"/>
</dbReference>
<name>B8CC60_THAPS</name>
<dbReference type="Gene3D" id="1.10.150.110">
    <property type="entry name" value="DNA polymerase beta, N-terminal domain-like"/>
    <property type="match status" value="1"/>
</dbReference>
<dbReference type="AlphaFoldDB" id="B8CC60"/>
<feature type="domain" description="Crossover junction endonuclease MUS81-like HHH" evidence="2">
    <location>
        <begin position="375"/>
        <end position="451"/>
    </location>
</feature>
<reference evidence="3 4" key="2">
    <citation type="journal article" date="2008" name="Nature">
        <title>The Phaeodactylum genome reveals the evolutionary history of diatom genomes.</title>
        <authorList>
            <person name="Bowler C."/>
            <person name="Allen A.E."/>
            <person name="Badger J.H."/>
            <person name="Grimwood J."/>
            <person name="Jabbari K."/>
            <person name="Kuo A."/>
            <person name="Maheswari U."/>
            <person name="Martens C."/>
            <person name="Maumus F."/>
            <person name="Otillar R.P."/>
            <person name="Rayko E."/>
            <person name="Salamov A."/>
            <person name="Vandepoele K."/>
            <person name="Beszteri B."/>
            <person name="Gruber A."/>
            <person name="Heijde M."/>
            <person name="Katinka M."/>
            <person name="Mock T."/>
            <person name="Valentin K."/>
            <person name="Verret F."/>
            <person name="Berges J.A."/>
            <person name="Brownlee C."/>
            <person name="Cadoret J.P."/>
            <person name="Chiovitti A."/>
            <person name="Choi C.J."/>
            <person name="Coesel S."/>
            <person name="De Martino A."/>
            <person name="Detter J.C."/>
            <person name="Durkin C."/>
            <person name="Falciatore A."/>
            <person name="Fournet J."/>
            <person name="Haruta M."/>
            <person name="Huysman M.J."/>
            <person name="Jenkins B.D."/>
            <person name="Jiroutova K."/>
            <person name="Jorgensen R.E."/>
            <person name="Joubert Y."/>
            <person name="Kaplan A."/>
            <person name="Kroger N."/>
            <person name="Kroth P.G."/>
            <person name="La Roche J."/>
            <person name="Lindquist E."/>
            <person name="Lommer M."/>
            <person name="Martin-Jezequel V."/>
            <person name="Lopez P.J."/>
            <person name="Lucas S."/>
            <person name="Mangogna M."/>
            <person name="McGinnis K."/>
            <person name="Medlin L.K."/>
            <person name="Montsant A."/>
            <person name="Oudot-Le Secq M.P."/>
            <person name="Napoli C."/>
            <person name="Obornik M."/>
            <person name="Parker M.S."/>
            <person name="Petit J.L."/>
            <person name="Porcel B.M."/>
            <person name="Poulsen N."/>
            <person name="Robison M."/>
            <person name="Rychlewski L."/>
            <person name="Rynearson T.A."/>
            <person name="Schmutz J."/>
            <person name="Shapiro H."/>
            <person name="Siaut M."/>
            <person name="Stanley M."/>
            <person name="Sussman M.R."/>
            <person name="Taylor A.R."/>
            <person name="Vardi A."/>
            <person name="von Dassow P."/>
            <person name="Vyverman W."/>
            <person name="Willis A."/>
            <person name="Wyrwicz L.S."/>
            <person name="Rokhsar D.S."/>
            <person name="Weissenbach J."/>
            <person name="Armbrust E.V."/>
            <person name="Green B.R."/>
            <person name="Van de Peer Y."/>
            <person name="Grigoriev I.V."/>
        </authorList>
    </citation>
    <scope>NUCLEOTIDE SEQUENCE [LARGE SCALE GENOMIC DNA]</scope>
    <source>
        <strain evidence="3 4">CCMP1335</strain>
    </source>
</reference>
<dbReference type="HOGENOM" id="CLU_630866_0_0_1"/>
<dbReference type="OMA" id="RFERMEY"/>
<gene>
    <name evidence="3" type="ORF">THAPSDRAFT_9741</name>
</gene>
<evidence type="ECO:0000313" key="3">
    <source>
        <dbReference type="EMBL" id="EED88900.1"/>
    </source>
</evidence>
<evidence type="ECO:0000259" key="2">
    <source>
        <dbReference type="Pfam" id="PF14716"/>
    </source>
</evidence>
<reference evidence="3 4" key="1">
    <citation type="journal article" date="2004" name="Science">
        <title>The genome of the diatom Thalassiosira pseudonana: ecology, evolution, and metabolism.</title>
        <authorList>
            <person name="Armbrust E.V."/>
            <person name="Berges J.A."/>
            <person name="Bowler C."/>
            <person name="Green B.R."/>
            <person name="Martinez D."/>
            <person name="Putnam N.H."/>
            <person name="Zhou S."/>
            <person name="Allen A.E."/>
            <person name="Apt K.E."/>
            <person name="Bechner M."/>
            <person name="Brzezinski M.A."/>
            <person name="Chaal B.K."/>
            <person name="Chiovitti A."/>
            <person name="Davis A.K."/>
            <person name="Demarest M.S."/>
            <person name="Detter J.C."/>
            <person name="Glavina T."/>
            <person name="Goodstein D."/>
            <person name="Hadi M.Z."/>
            <person name="Hellsten U."/>
            <person name="Hildebrand M."/>
            <person name="Jenkins B.D."/>
            <person name="Jurka J."/>
            <person name="Kapitonov V.V."/>
            <person name="Kroger N."/>
            <person name="Lau W.W."/>
            <person name="Lane T.W."/>
            <person name="Larimer F.W."/>
            <person name="Lippmeier J.C."/>
            <person name="Lucas S."/>
            <person name="Medina M."/>
            <person name="Montsant A."/>
            <person name="Obornik M."/>
            <person name="Parker M.S."/>
            <person name="Palenik B."/>
            <person name="Pazour G.J."/>
            <person name="Richardson P.M."/>
            <person name="Rynearson T.A."/>
            <person name="Saito M.A."/>
            <person name="Schwartz D.C."/>
            <person name="Thamatrakoln K."/>
            <person name="Valentin K."/>
            <person name="Vardi A."/>
            <person name="Wilkerson F.P."/>
            <person name="Rokhsar D.S."/>
        </authorList>
    </citation>
    <scope>NUCLEOTIDE SEQUENCE [LARGE SCALE GENOMIC DNA]</scope>
    <source>
        <strain evidence="3 4">CCMP1335</strain>
    </source>
</reference>
<keyword evidence="4" id="KW-1185">Reference proteome</keyword>
<dbReference type="eggNOG" id="ENOG502RUND">
    <property type="taxonomic scope" value="Eukaryota"/>
</dbReference>
<accession>B8CC60</accession>
<dbReference type="EMBL" id="CM000649">
    <property type="protein sequence ID" value="EED88900.1"/>
    <property type="molecule type" value="Genomic_DNA"/>
</dbReference>
<sequence length="463" mass="50102">MPKGSIRIGTRKDEGDKTVNSFSHPACFNLTRAHLKDEITPTIFVQDHLEDLTDDLILSDGTKAQEIIDAIASKKKGAKKGEDGEDDAIGARISEIKKVLKEMRESGDDDSDDEKKMAARPAKKAKGEEESGGDVKAYAKALKVYEKMKNDDLKDVLRWNLGYGTTGNKDVLLLRVLDGHVNGRLSRCPTCCKGKLKLSDKDGGATILCGGFFDETIGRHQSCPFEKANKDAPASLRLHPWYSTKPTEEQVEAMKAITLEQEGNADGAVGANAGEVPPELIEGAKKLKWEVSDGQGMKEAAVAMLELVKDVVDVPTDPKKAMIGIGKIVVANREKIKTATGILELVVQEYGIAERKEAAAAKQQEAMEDVCVCPENAPLCQALKELGDLYMKEGNWNASNTYKKAVAAVTELAYEVTADNAKGLGKSGKTKVANIGKGTAEKMHEFVTKGTIGKLEEKRALQG</sequence>
<feature type="region of interest" description="Disordered" evidence="1">
    <location>
        <begin position="102"/>
        <end position="131"/>
    </location>
</feature>
<dbReference type="Gene3D" id="3.90.640.80">
    <property type="match status" value="1"/>
</dbReference>
<dbReference type="RefSeq" id="XP_002293891.1">
    <property type="nucleotide sequence ID" value="XM_002293855.1"/>
</dbReference>
<evidence type="ECO:0000313" key="4">
    <source>
        <dbReference type="Proteomes" id="UP000001449"/>
    </source>
</evidence>
<dbReference type="PaxDb" id="35128-Thaps9741"/>
<dbReference type="GeneID" id="7451196"/>
<organism evidence="3 4">
    <name type="scientific">Thalassiosira pseudonana</name>
    <name type="common">Marine diatom</name>
    <name type="synonym">Cyclotella nana</name>
    <dbReference type="NCBI Taxonomy" id="35128"/>
    <lineage>
        <taxon>Eukaryota</taxon>
        <taxon>Sar</taxon>
        <taxon>Stramenopiles</taxon>
        <taxon>Ochrophyta</taxon>
        <taxon>Bacillariophyta</taxon>
        <taxon>Coscinodiscophyceae</taxon>
        <taxon>Thalassiosirophycidae</taxon>
        <taxon>Thalassiosirales</taxon>
        <taxon>Thalassiosiraceae</taxon>
        <taxon>Thalassiosira</taxon>
    </lineage>
</organism>
<dbReference type="KEGG" id="tps:THAPSDRAFT_9741"/>
<proteinExistence type="predicted"/>
<dbReference type="InParanoid" id="B8CC60"/>
<protein>
    <recommendedName>
        <fullName evidence="2">Crossover junction endonuclease MUS81-like HHH domain-containing protein</fullName>
    </recommendedName>
</protein>
<dbReference type="InterPro" id="IPR010996">
    <property type="entry name" value="HHH_MUS81"/>
</dbReference>
<dbReference type="SUPFAM" id="SSF47802">
    <property type="entry name" value="DNA polymerase beta, N-terminal domain-like"/>
    <property type="match status" value="1"/>
</dbReference>
<evidence type="ECO:0000256" key="1">
    <source>
        <dbReference type="SAM" id="MobiDB-lite"/>
    </source>
</evidence>
<dbReference type="Pfam" id="PF14716">
    <property type="entry name" value="HHH_8"/>
    <property type="match status" value="1"/>
</dbReference>